<dbReference type="OrthoDB" id="5616024at2"/>
<dbReference type="EMBL" id="JTFC01000039">
    <property type="protein sequence ID" value="RUS53163.1"/>
    <property type="molecule type" value="Genomic_DNA"/>
</dbReference>
<comment type="caution">
    <text evidence="1">The sequence shown here is derived from an EMBL/GenBank/DDBJ whole genome shotgun (WGS) entry which is preliminary data.</text>
</comment>
<dbReference type="AlphaFoldDB" id="A0A433RQZ2"/>
<protein>
    <submittedName>
        <fullName evidence="1">Late competence development protein ComFB</fullName>
    </submittedName>
</protein>
<dbReference type="Proteomes" id="UP000288623">
    <property type="component" value="Unassembled WGS sequence"/>
</dbReference>
<keyword evidence="2" id="KW-1185">Reference proteome</keyword>
<evidence type="ECO:0000313" key="1">
    <source>
        <dbReference type="EMBL" id="RUS53163.1"/>
    </source>
</evidence>
<proteinExistence type="predicted"/>
<name>A0A433RQZ2_9BACL</name>
<sequence length="95" mass="10850">MEQTVPLVNVTEEIVRGTVRFLLNGPEYPMYCSCAKCEAKISAIALNHLQSHYVVTAEDRDRAFEYLRQQAQLAELNRQVIHAIHIIGQNTHKSE</sequence>
<evidence type="ECO:0000313" key="2">
    <source>
        <dbReference type="Proteomes" id="UP000288623"/>
    </source>
</evidence>
<gene>
    <name evidence="1" type="ORF">QI30_15005</name>
</gene>
<accession>A0A433RQZ2</accession>
<dbReference type="InterPro" id="IPR019657">
    <property type="entry name" value="ComFB"/>
</dbReference>
<dbReference type="RefSeq" id="WP_126991417.1">
    <property type="nucleotide sequence ID" value="NZ_JTFC01000039.1"/>
</dbReference>
<dbReference type="Pfam" id="PF10719">
    <property type="entry name" value="ComFB"/>
    <property type="match status" value="1"/>
</dbReference>
<organism evidence="1 2">
    <name type="scientific">Candidatus Kurthia intestinigallinarum</name>
    <dbReference type="NCBI Taxonomy" id="1562256"/>
    <lineage>
        <taxon>Bacteria</taxon>
        <taxon>Bacillati</taxon>
        <taxon>Bacillota</taxon>
        <taxon>Bacilli</taxon>
        <taxon>Bacillales</taxon>
        <taxon>Caryophanaceae</taxon>
        <taxon>Kurthia</taxon>
    </lineage>
</organism>
<reference evidence="1 2" key="1">
    <citation type="submission" date="2014-11" db="EMBL/GenBank/DDBJ databases">
        <title>Genome sequence and analysis of novel Kurthia sp.</title>
        <authorList>
            <person name="Lawson J.N."/>
            <person name="Gonzalez J.E."/>
            <person name="Rinauldi L."/>
            <person name="Xuan Z."/>
            <person name="Firman A."/>
            <person name="Shaddox L."/>
            <person name="Trudeau A."/>
            <person name="Shah S."/>
            <person name="Reiman D."/>
        </authorList>
    </citation>
    <scope>NUCLEOTIDE SEQUENCE [LARGE SCALE GENOMIC DNA]</scope>
    <source>
        <strain evidence="1 2">3B1D</strain>
    </source>
</reference>